<feature type="region of interest" description="Disordered" evidence="1">
    <location>
        <begin position="151"/>
        <end position="189"/>
    </location>
</feature>
<dbReference type="EMBL" id="BKCP01001113">
    <property type="protein sequence ID" value="GER26475.1"/>
    <property type="molecule type" value="Genomic_DNA"/>
</dbReference>
<sequence>MVNGYCEVGDRHGRAAEEDVTGCFSSDRNYSDLRRWRATRIPLARLLFVSRRRHGFDVAGVDGGFHLDRVVFGADGVGREKADMWEGDDAEDGERRQRFLEFEVEEEDFWVGAVTGGGGEGELGFGVEVLRVEEYEGVEGAGVGRERMWRRRSSERRMTPMGEPDRRAASSGTTVSGEPTVARGALETV</sequence>
<comment type="caution">
    <text evidence="2">The sequence shown here is derived from an EMBL/GenBank/DDBJ whole genome shotgun (WGS) entry which is preliminary data.</text>
</comment>
<accession>A0A5A7P113</accession>
<feature type="compositionally biased region" description="Basic and acidic residues" evidence="1">
    <location>
        <begin position="155"/>
        <end position="168"/>
    </location>
</feature>
<dbReference type="Proteomes" id="UP000325081">
    <property type="component" value="Unassembled WGS sequence"/>
</dbReference>
<protein>
    <submittedName>
        <fullName evidence="2">Uncharacterized protein</fullName>
    </submittedName>
</protein>
<evidence type="ECO:0000313" key="3">
    <source>
        <dbReference type="Proteomes" id="UP000325081"/>
    </source>
</evidence>
<reference evidence="3" key="1">
    <citation type="journal article" date="2019" name="Curr. Biol.">
        <title>Genome Sequence of Striga asiatica Provides Insight into the Evolution of Plant Parasitism.</title>
        <authorList>
            <person name="Yoshida S."/>
            <person name="Kim S."/>
            <person name="Wafula E.K."/>
            <person name="Tanskanen J."/>
            <person name="Kim Y.M."/>
            <person name="Honaas L."/>
            <person name="Yang Z."/>
            <person name="Spallek T."/>
            <person name="Conn C.E."/>
            <person name="Ichihashi Y."/>
            <person name="Cheong K."/>
            <person name="Cui S."/>
            <person name="Der J.P."/>
            <person name="Gundlach H."/>
            <person name="Jiao Y."/>
            <person name="Hori C."/>
            <person name="Ishida J.K."/>
            <person name="Kasahara H."/>
            <person name="Kiba T."/>
            <person name="Kim M.S."/>
            <person name="Koo N."/>
            <person name="Laohavisit A."/>
            <person name="Lee Y.H."/>
            <person name="Lumba S."/>
            <person name="McCourt P."/>
            <person name="Mortimer J.C."/>
            <person name="Mutuku J.M."/>
            <person name="Nomura T."/>
            <person name="Sasaki-Sekimoto Y."/>
            <person name="Seto Y."/>
            <person name="Wang Y."/>
            <person name="Wakatake T."/>
            <person name="Sakakibara H."/>
            <person name="Demura T."/>
            <person name="Yamaguchi S."/>
            <person name="Yoneyama K."/>
            <person name="Manabe R.I."/>
            <person name="Nelson D.C."/>
            <person name="Schulman A.H."/>
            <person name="Timko M.P."/>
            <person name="dePamphilis C.W."/>
            <person name="Choi D."/>
            <person name="Shirasu K."/>
        </authorList>
    </citation>
    <scope>NUCLEOTIDE SEQUENCE [LARGE SCALE GENOMIC DNA]</scope>
    <source>
        <strain evidence="3">cv. UVA1</strain>
    </source>
</reference>
<keyword evidence="3" id="KW-1185">Reference proteome</keyword>
<proteinExistence type="predicted"/>
<evidence type="ECO:0000313" key="2">
    <source>
        <dbReference type="EMBL" id="GER26475.1"/>
    </source>
</evidence>
<evidence type="ECO:0000256" key="1">
    <source>
        <dbReference type="SAM" id="MobiDB-lite"/>
    </source>
</evidence>
<name>A0A5A7P113_STRAF</name>
<dbReference type="AlphaFoldDB" id="A0A5A7P113"/>
<organism evidence="2 3">
    <name type="scientific">Striga asiatica</name>
    <name type="common">Asiatic witchweed</name>
    <name type="synonym">Buchnera asiatica</name>
    <dbReference type="NCBI Taxonomy" id="4170"/>
    <lineage>
        <taxon>Eukaryota</taxon>
        <taxon>Viridiplantae</taxon>
        <taxon>Streptophyta</taxon>
        <taxon>Embryophyta</taxon>
        <taxon>Tracheophyta</taxon>
        <taxon>Spermatophyta</taxon>
        <taxon>Magnoliopsida</taxon>
        <taxon>eudicotyledons</taxon>
        <taxon>Gunneridae</taxon>
        <taxon>Pentapetalae</taxon>
        <taxon>asterids</taxon>
        <taxon>lamiids</taxon>
        <taxon>Lamiales</taxon>
        <taxon>Orobanchaceae</taxon>
        <taxon>Buchnereae</taxon>
        <taxon>Striga</taxon>
    </lineage>
</organism>
<gene>
    <name evidence="2" type="ORF">STAS_02127</name>
</gene>